<proteinExistence type="predicted"/>
<evidence type="ECO:0000313" key="1">
    <source>
        <dbReference type="Proteomes" id="UP000095286"/>
    </source>
</evidence>
<organism evidence="1 2">
    <name type="scientific">Rhabditophanes sp. KR3021</name>
    <dbReference type="NCBI Taxonomy" id="114890"/>
    <lineage>
        <taxon>Eukaryota</taxon>
        <taxon>Metazoa</taxon>
        <taxon>Ecdysozoa</taxon>
        <taxon>Nematoda</taxon>
        <taxon>Chromadorea</taxon>
        <taxon>Rhabditida</taxon>
        <taxon>Tylenchina</taxon>
        <taxon>Panagrolaimomorpha</taxon>
        <taxon>Strongyloidoidea</taxon>
        <taxon>Alloionematidae</taxon>
        <taxon>Rhabditophanes</taxon>
    </lineage>
</organism>
<accession>A0AC35TYR4</accession>
<protein>
    <submittedName>
        <fullName evidence="2">PHD-type domain-containing protein</fullName>
    </submittedName>
</protein>
<name>A0AC35TYR4_9BILA</name>
<dbReference type="WBParaSite" id="RSKR_0000582500.1">
    <property type="protein sequence ID" value="RSKR_0000582500.1"/>
    <property type="gene ID" value="RSKR_0000582500"/>
</dbReference>
<evidence type="ECO:0000313" key="2">
    <source>
        <dbReference type="WBParaSite" id="RSKR_0000582500.1"/>
    </source>
</evidence>
<dbReference type="Proteomes" id="UP000095286">
    <property type="component" value="Unplaced"/>
</dbReference>
<reference evidence="2" key="1">
    <citation type="submission" date="2016-11" db="UniProtKB">
        <authorList>
            <consortium name="WormBaseParasite"/>
        </authorList>
    </citation>
    <scope>IDENTIFICATION</scope>
    <source>
        <strain evidence="2">KR3021</strain>
    </source>
</reference>
<sequence>MAEDLTCKEVIPLSMDEEFEKAKMPDRRPTAPPVRSINYPHSSHLLNSGGYMSTPRAGGNSSLLSNEALLGRAPKPMSRDAPVTTFPAKVVIAKPTGKINNLNNSNNDSGFVLRPSGNNFSLSTSQYSNSGNNTSYSRREYEPRPITGGSRLLSGNMILENPSSGPGAFVTPALIPPPVNSILSSGPISNCVQRMHINSGSHDIAPNYISNLRLHNTSTHRILPPNQNSGGRGGAPGKLVPVMSPTPSRPTILRGPKTGLTKPKFLPPSIGNNRLDVEPNSLKPNDKLMTKEQQLDVMMGKTPTSGNVSTASSGTPNSLNSTSISSISQTIDAVIGEDSVKKESNDSQESTISTTINEVITPPKKRNRKQQLSKPGSPMKSSIQTIVEAMAEVPRPPPVQVTPLVFAKRGRGGGRKKKIEVESEDQPVPVKKRKGRPIGSTNAALASAAANQEILNSAPSSSKMPPPPKHVPALVPKREAFPQPESQPGSSKLPPPEPDYPTILSQFCKMEVDIIRFLVGWHDFPVEYLPETYASEESRVPNFDINFNSPTHASVIKSLSKKGKAGRPPTNSSVARQKSPLATTVFPKNSKCSKKGIVLSKLSKGARKQMPNAEPSAPESSDVSTFDEPTSAFNKNRSGQALNNWSTMAKGEKDYLGSINNVAVGKLEPTVEMQKARNHMTEYVQSMISRVKIDLKADKERRGEKGIEMNRKQLFAKMQQDITCVQPFTILNSISDINGLLAEDTADKLSTTIPHGILKKMDFGCGVKDFHTLGWAHMTLHNPDAPAQLEQDLRRMKTYLKVDEDAALNYKASALVLPPVYDYKSNPFNDMQSPATDPVVSKSIAGTTSDVSSHRTRVDLGMTTKYLPEPDYNFPHGSLKPRKRTVLPKFADQTKNLLTFDVFQPKAVVDAWVDCLCMDRDEEAGSESAVPDKSEFIPGTEDVRTSWGNMISSLEQVNETRRQTQVSFLDIISKHLASLQQPKLDPTTETIKK</sequence>